<proteinExistence type="predicted"/>
<protein>
    <submittedName>
        <fullName evidence="1">Uncharacterized protein</fullName>
    </submittedName>
</protein>
<comment type="caution">
    <text evidence="1">The sequence shown here is derived from an EMBL/GenBank/DDBJ whole genome shotgun (WGS) entry which is preliminary data.</text>
</comment>
<evidence type="ECO:0000313" key="2">
    <source>
        <dbReference type="Proteomes" id="UP000801492"/>
    </source>
</evidence>
<dbReference type="OrthoDB" id="10526117at2759"/>
<keyword evidence="2" id="KW-1185">Reference proteome</keyword>
<sequence length="145" mass="17445">MKESKYSPTEAATIIQRSLRKYLLRKQQRQRLNKLETLPNSETLKYENEVSEKEKHLLKVHEVRNGLESFYRKASENLNRYKYVNDLIITIDETVRRLENITSLEKCNTTEAHNLVSEDILKEASKRHKEKLDHYDLQWWDKLNL</sequence>
<dbReference type="Proteomes" id="UP000801492">
    <property type="component" value="Unassembled WGS sequence"/>
</dbReference>
<gene>
    <name evidence="1" type="ORF">ILUMI_03824</name>
</gene>
<accession>A0A8K0DL05</accession>
<name>A0A8K0DL05_IGNLU</name>
<dbReference type="PROSITE" id="PS50096">
    <property type="entry name" value="IQ"/>
    <property type="match status" value="1"/>
</dbReference>
<reference evidence="1" key="1">
    <citation type="submission" date="2019-08" db="EMBL/GenBank/DDBJ databases">
        <title>The genome of the North American firefly Photinus pyralis.</title>
        <authorList>
            <consortium name="Photinus pyralis genome working group"/>
            <person name="Fallon T.R."/>
            <person name="Sander Lower S.E."/>
            <person name="Weng J.-K."/>
        </authorList>
    </citation>
    <scope>NUCLEOTIDE SEQUENCE</scope>
    <source>
        <strain evidence="1">TRF0915ILg1</strain>
        <tissue evidence="1">Whole body</tissue>
    </source>
</reference>
<dbReference type="AlphaFoldDB" id="A0A8K0DL05"/>
<dbReference type="EMBL" id="VTPC01001323">
    <property type="protein sequence ID" value="KAF2902365.1"/>
    <property type="molecule type" value="Genomic_DNA"/>
</dbReference>
<evidence type="ECO:0000313" key="1">
    <source>
        <dbReference type="EMBL" id="KAF2902365.1"/>
    </source>
</evidence>
<organism evidence="1 2">
    <name type="scientific">Ignelater luminosus</name>
    <name type="common">Cucubano</name>
    <name type="synonym">Pyrophorus luminosus</name>
    <dbReference type="NCBI Taxonomy" id="2038154"/>
    <lineage>
        <taxon>Eukaryota</taxon>
        <taxon>Metazoa</taxon>
        <taxon>Ecdysozoa</taxon>
        <taxon>Arthropoda</taxon>
        <taxon>Hexapoda</taxon>
        <taxon>Insecta</taxon>
        <taxon>Pterygota</taxon>
        <taxon>Neoptera</taxon>
        <taxon>Endopterygota</taxon>
        <taxon>Coleoptera</taxon>
        <taxon>Polyphaga</taxon>
        <taxon>Elateriformia</taxon>
        <taxon>Elateroidea</taxon>
        <taxon>Elateridae</taxon>
        <taxon>Agrypninae</taxon>
        <taxon>Pyrophorini</taxon>
        <taxon>Ignelater</taxon>
    </lineage>
</organism>